<feature type="non-terminal residue" evidence="1">
    <location>
        <position position="225"/>
    </location>
</feature>
<protein>
    <submittedName>
        <fullName evidence="1">Uncharacterized protein</fullName>
    </submittedName>
</protein>
<gene>
    <name evidence="1" type="ORF">S01H1_72102</name>
</gene>
<accession>X0WN67</accession>
<evidence type="ECO:0000313" key="1">
    <source>
        <dbReference type="EMBL" id="GAG32419.1"/>
    </source>
</evidence>
<comment type="caution">
    <text evidence="1">The sequence shown here is derived from an EMBL/GenBank/DDBJ whole genome shotgun (WGS) entry which is preliminary data.</text>
</comment>
<sequence>MAYEVANDILDNEINGFIGSGGTAAYASQGAVDAAAPCVGAIYGVGYGNRGYGQVGITLTPVAVSQLVATTEWTNMRNALDVCSEHQNGTASVLIPPTSVLDTGDIIQAHESSPPTSDAYDFNSVIAAIEASRFVVDSAKAGTFATTGASSSTRGSAWGAGSSSIDCIFDFGFGSENAARYFFNSGGQIRIDMTHPAGTTQDNDWRTSLITRLGQVRMGYTSTSS</sequence>
<reference evidence="1" key="1">
    <citation type="journal article" date="2014" name="Front. Microbiol.">
        <title>High frequency of phylogenetically diverse reductive dehalogenase-homologous genes in deep subseafloor sedimentary metagenomes.</title>
        <authorList>
            <person name="Kawai M."/>
            <person name="Futagami T."/>
            <person name="Toyoda A."/>
            <person name="Takaki Y."/>
            <person name="Nishi S."/>
            <person name="Hori S."/>
            <person name="Arai W."/>
            <person name="Tsubouchi T."/>
            <person name="Morono Y."/>
            <person name="Uchiyama I."/>
            <person name="Ito T."/>
            <person name="Fujiyama A."/>
            <person name="Inagaki F."/>
            <person name="Takami H."/>
        </authorList>
    </citation>
    <scope>NUCLEOTIDE SEQUENCE</scope>
    <source>
        <strain evidence="1">Expedition CK06-06</strain>
    </source>
</reference>
<dbReference type="AlphaFoldDB" id="X0WN67"/>
<dbReference type="EMBL" id="BARS01048059">
    <property type="protein sequence ID" value="GAG32419.1"/>
    <property type="molecule type" value="Genomic_DNA"/>
</dbReference>
<proteinExistence type="predicted"/>
<organism evidence="1">
    <name type="scientific">marine sediment metagenome</name>
    <dbReference type="NCBI Taxonomy" id="412755"/>
    <lineage>
        <taxon>unclassified sequences</taxon>
        <taxon>metagenomes</taxon>
        <taxon>ecological metagenomes</taxon>
    </lineage>
</organism>
<name>X0WN67_9ZZZZ</name>